<dbReference type="Proteomes" id="UP001476950">
    <property type="component" value="Unassembled WGS sequence"/>
</dbReference>
<accession>A0ABV0KCN9</accession>
<evidence type="ECO:0000313" key="3">
    <source>
        <dbReference type="EMBL" id="MEP1056989.1"/>
    </source>
</evidence>
<evidence type="ECO:0000256" key="1">
    <source>
        <dbReference type="SAM" id="MobiDB-lite"/>
    </source>
</evidence>
<protein>
    <recommendedName>
        <fullName evidence="5">SPOR domain-containing protein</fullName>
    </recommendedName>
</protein>
<dbReference type="RefSeq" id="WP_190453524.1">
    <property type="nucleotide sequence ID" value="NZ_JAMPLM010000001.1"/>
</dbReference>
<sequence length="443" mass="46916">MRQNPKVEPPNQSPQPIALHPVLSTALAHLDIQLEDELVRYRRQRTAAGRTVRQPGRKRSSESLDLIAVSATAGGVNTPAAKPVPLLDQRLADVAGQAAVPDTYKPIPAFTATPQPFDGAIALRTDKQSQDNANNDVSLSGGEDAHALAQAGNPDLDDYLESSEELLRSLADQQAEVQAERHFMQSLLTPLGVGAMLLLLLSSAMFGYVIMNPSSLPWLTAKRTNDAGLSPEQAAGQRAIAPPQPDLAKRELPELNLNNLGTINVSPGVPSSTALSKQATATPSSKTTVTTTAPVESQSSNEPAAQAPIPAVTSNSSRPYARTSEPPQTAPLRAPEPVQPPVAPVRRTPAVTAPATTTAPAATASSQSTGEASSAYQYKVGIPFENDQTLENARKVVPDAFVRTLPDGKTIVQVGAARNETEVKANVERLRDQGLSSTEVYKR</sequence>
<reference evidence="3 4" key="1">
    <citation type="submission" date="2022-04" db="EMBL/GenBank/DDBJ databases">
        <title>Positive selection, recombination, and allopatry shape intraspecific diversity of widespread and dominant cyanobacteria.</title>
        <authorList>
            <person name="Wei J."/>
            <person name="Shu W."/>
            <person name="Hu C."/>
        </authorList>
    </citation>
    <scope>NUCLEOTIDE SEQUENCE [LARGE SCALE GENOMIC DNA]</scope>
    <source>
        <strain evidence="3 4">AS-A4</strain>
    </source>
</reference>
<feature type="compositionally biased region" description="Low complexity" evidence="1">
    <location>
        <begin position="344"/>
        <end position="364"/>
    </location>
</feature>
<keyword evidence="2" id="KW-1133">Transmembrane helix</keyword>
<evidence type="ECO:0000256" key="2">
    <source>
        <dbReference type="SAM" id="Phobius"/>
    </source>
</evidence>
<gene>
    <name evidence="3" type="ORF">NDI38_00975</name>
</gene>
<keyword evidence="4" id="KW-1185">Reference proteome</keyword>
<dbReference type="EMBL" id="JAMPLM010000001">
    <property type="protein sequence ID" value="MEP1056989.1"/>
    <property type="molecule type" value="Genomic_DNA"/>
</dbReference>
<name>A0ABV0KCN9_9CYAN</name>
<evidence type="ECO:0000313" key="4">
    <source>
        <dbReference type="Proteomes" id="UP001476950"/>
    </source>
</evidence>
<feature type="compositionally biased region" description="Low complexity" evidence="1">
    <location>
        <begin position="280"/>
        <end position="295"/>
    </location>
</feature>
<keyword evidence="2" id="KW-0472">Membrane</keyword>
<proteinExistence type="predicted"/>
<keyword evidence="2" id="KW-0812">Transmembrane</keyword>
<feature type="transmembrane region" description="Helical" evidence="2">
    <location>
        <begin position="187"/>
        <end position="211"/>
    </location>
</feature>
<comment type="caution">
    <text evidence="3">The sequence shown here is derived from an EMBL/GenBank/DDBJ whole genome shotgun (WGS) entry which is preliminary data.</text>
</comment>
<feature type="region of interest" description="Disordered" evidence="1">
    <location>
        <begin position="268"/>
        <end position="372"/>
    </location>
</feature>
<feature type="compositionally biased region" description="Polar residues" evidence="1">
    <location>
        <begin position="268"/>
        <end position="279"/>
    </location>
</feature>
<evidence type="ECO:0008006" key="5">
    <source>
        <dbReference type="Google" id="ProtNLM"/>
    </source>
</evidence>
<organism evidence="3 4">
    <name type="scientific">Stenomitos frigidus AS-A4</name>
    <dbReference type="NCBI Taxonomy" id="2933935"/>
    <lineage>
        <taxon>Bacteria</taxon>
        <taxon>Bacillati</taxon>
        <taxon>Cyanobacteriota</taxon>
        <taxon>Cyanophyceae</taxon>
        <taxon>Leptolyngbyales</taxon>
        <taxon>Leptolyngbyaceae</taxon>
        <taxon>Stenomitos</taxon>
    </lineage>
</organism>